<feature type="chain" id="PRO_5046075844" description="Adhesin" evidence="1">
    <location>
        <begin position="20"/>
        <end position="172"/>
    </location>
</feature>
<dbReference type="RefSeq" id="WP_242423060.1">
    <property type="nucleotide sequence ID" value="NZ_JAPFIM010000018.1"/>
</dbReference>
<dbReference type="Proteomes" id="UP001150001">
    <property type="component" value="Unassembled WGS sequence"/>
</dbReference>
<name>A0ABT5GPR0_9VIBR</name>
<feature type="signal peptide" evidence="1">
    <location>
        <begin position="1"/>
        <end position="19"/>
    </location>
</feature>
<evidence type="ECO:0008006" key="4">
    <source>
        <dbReference type="Google" id="ProtNLM"/>
    </source>
</evidence>
<organism evidence="2 3">
    <name type="scientific">Vibrio europaeus</name>
    <dbReference type="NCBI Taxonomy" id="300876"/>
    <lineage>
        <taxon>Bacteria</taxon>
        <taxon>Pseudomonadati</taxon>
        <taxon>Pseudomonadota</taxon>
        <taxon>Gammaproteobacteria</taxon>
        <taxon>Vibrionales</taxon>
        <taxon>Vibrionaceae</taxon>
        <taxon>Vibrio</taxon>
        <taxon>Vibrio oreintalis group</taxon>
    </lineage>
</organism>
<reference evidence="2" key="1">
    <citation type="submission" date="2022-11" db="EMBL/GenBank/DDBJ databases">
        <title>Role of the vibriolysin VemA secreted by the emergent pathogen Vibrio europaeus in the colonization of Manila clam mucus.</title>
        <authorList>
            <person name="Martinez C."/>
            <person name="Rodriguez S."/>
            <person name="Vences A."/>
            <person name="Barja J.L."/>
            <person name="Toranzo A.E."/>
            <person name="Dubert J."/>
        </authorList>
    </citation>
    <scope>NUCLEOTIDE SEQUENCE</scope>
    <source>
        <strain evidence="2">3454</strain>
    </source>
</reference>
<sequence>MKYTMLFLSFSLVHFSACAENISKSFNVSTYIDKGKVYPYTLEILPEEPNFLLEYDEETKVFLDHNVQLDIVSDIPNSESSMGFGYNLNLLENRSICRRSSDDTVSQEGFINLLIDGNPFDQTQPASALLLSPSTEAGNLTGQAVLTLKSQLIKETMLNCSGSISIEAELSL</sequence>
<accession>A0ABT5GPR0</accession>
<protein>
    <recommendedName>
        <fullName evidence="4">Adhesin</fullName>
    </recommendedName>
</protein>
<evidence type="ECO:0000313" key="3">
    <source>
        <dbReference type="Proteomes" id="UP001150001"/>
    </source>
</evidence>
<gene>
    <name evidence="2" type="ORF">OPW20_04130</name>
</gene>
<comment type="caution">
    <text evidence="2">The sequence shown here is derived from an EMBL/GenBank/DDBJ whole genome shotgun (WGS) entry which is preliminary data.</text>
</comment>
<evidence type="ECO:0000313" key="2">
    <source>
        <dbReference type="EMBL" id="MDC5739239.1"/>
    </source>
</evidence>
<keyword evidence="1" id="KW-0732">Signal</keyword>
<proteinExistence type="predicted"/>
<dbReference type="GeneID" id="78078091"/>
<evidence type="ECO:0000256" key="1">
    <source>
        <dbReference type="SAM" id="SignalP"/>
    </source>
</evidence>
<dbReference type="EMBL" id="JAPFIT010000010">
    <property type="protein sequence ID" value="MDC5739239.1"/>
    <property type="molecule type" value="Genomic_DNA"/>
</dbReference>
<keyword evidence="3" id="KW-1185">Reference proteome</keyword>